<dbReference type="KEGG" id="ddd:Dda3937_02929"/>
<evidence type="ECO:0000313" key="1">
    <source>
        <dbReference type="EMBL" id="ADM98579.1"/>
    </source>
</evidence>
<dbReference type="EMBL" id="CP002038">
    <property type="protein sequence ID" value="ADM98579.1"/>
    <property type="molecule type" value="Genomic_DNA"/>
</dbReference>
<sequence>MKCNDFFISREEQFSIGIEEESGVYYISIPFSNHGVDYDEYFEIKKESFDKYLNDFRSALKFVELCRSGKNDHLIIKWKWS</sequence>
<dbReference type="STRING" id="198628.Dda3937_02929"/>
<evidence type="ECO:0000313" key="2">
    <source>
        <dbReference type="Proteomes" id="UP000006859"/>
    </source>
</evidence>
<dbReference type="Proteomes" id="UP000006859">
    <property type="component" value="Chromosome"/>
</dbReference>
<dbReference type="AlphaFoldDB" id="E0SCQ5"/>
<gene>
    <name evidence="1" type="ordered locus">Dda3937_02929</name>
</gene>
<name>E0SCQ5_DICD3</name>
<protein>
    <submittedName>
        <fullName evidence="1">Uncharacterized protein</fullName>
    </submittedName>
</protein>
<reference evidence="1 2" key="1">
    <citation type="journal article" date="2011" name="J. Bacteriol.">
        <title>Genome sequence of the plant-pathogenic bacterium Dickeya dadantii 3937.</title>
        <authorList>
            <person name="Glasner J.D."/>
            <person name="Yang C.H."/>
            <person name="Reverchon S."/>
            <person name="Hugouvieux-Cotte-Pattat N."/>
            <person name="Condemine G."/>
            <person name="Bohin J.P."/>
            <person name="Van Gijsegem F."/>
            <person name="Yang S."/>
            <person name="Franza T."/>
            <person name="Expert D."/>
            <person name="Plunkett G. III"/>
            <person name="San Francisco M.J."/>
            <person name="Charkowski A.O."/>
            <person name="Py B."/>
            <person name="Bell K."/>
            <person name="Rauscher L."/>
            <person name="Rodriguez-Palenzuela P."/>
            <person name="Toussaint A."/>
            <person name="Holeva M.C."/>
            <person name="He S.Y."/>
            <person name="Douet V."/>
            <person name="Boccara M."/>
            <person name="Blanco C."/>
            <person name="Toth I."/>
            <person name="Anderson B.D."/>
            <person name="Biehl B.S."/>
            <person name="Mau B."/>
            <person name="Flynn S.M."/>
            <person name="Barras F."/>
            <person name="Lindeberg M."/>
            <person name="Birch P.R."/>
            <person name="Tsuyumu S."/>
            <person name="Shi X."/>
            <person name="Hibbing M."/>
            <person name="Yap M.N."/>
            <person name="Carpentier M."/>
            <person name="Dassa E."/>
            <person name="Umehara M."/>
            <person name="Kim J.F."/>
            <person name="Rusch M."/>
            <person name="Soni P."/>
            <person name="Mayhew G.F."/>
            <person name="Fouts D.E."/>
            <person name="Gill S.R."/>
            <person name="Blattner F.R."/>
            <person name="Keen N.T."/>
            <person name="Perna N.T."/>
        </authorList>
    </citation>
    <scope>NUCLEOTIDE SEQUENCE [LARGE SCALE GENOMIC DNA]</scope>
    <source>
        <strain evidence="1 2">3937</strain>
    </source>
</reference>
<organism evidence="1 2">
    <name type="scientific">Dickeya dadantii (strain 3937)</name>
    <name type="common">Erwinia chrysanthemi (strain 3937)</name>
    <dbReference type="NCBI Taxonomy" id="198628"/>
    <lineage>
        <taxon>Bacteria</taxon>
        <taxon>Pseudomonadati</taxon>
        <taxon>Pseudomonadota</taxon>
        <taxon>Gammaproteobacteria</taxon>
        <taxon>Enterobacterales</taxon>
        <taxon>Pectobacteriaceae</taxon>
        <taxon>Dickeya</taxon>
    </lineage>
</organism>
<dbReference type="OrthoDB" id="4318869at2"/>
<accession>E0SCQ5</accession>
<dbReference type="HOGENOM" id="CLU_171773_0_0_6"/>
<dbReference type="eggNOG" id="ENOG5033A4T">
    <property type="taxonomic scope" value="Bacteria"/>
</dbReference>
<proteinExistence type="predicted"/>
<dbReference type="RefSeq" id="WP_013318030.1">
    <property type="nucleotide sequence ID" value="NC_014500.1"/>
</dbReference>
<keyword evidence="2" id="KW-1185">Reference proteome</keyword>